<name>A0A8H3V3V5_VENIN</name>
<feature type="region of interest" description="Disordered" evidence="1">
    <location>
        <begin position="414"/>
        <end position="493"/>
    </location>
</feature>
<evidence type="ECO:0000256" key="1">
    <source>
        <dbReference type="SAM" id="MobiDB-lite"/>
    </source>
</evidence>
<evidence type="ECO:0000313" key="3">
    <source>
        <dbReference type="Proteomes" id="UP000490939"/>
    </source>
</evidence>
<feature type="region of interest" description="Disordered" evidence="1">
    <location>
        <begin position="192"/>
        <end position="233"/>
    </location>
</feature>
<feature type="compositionally biased region" description="Polar residues" evidence="1">
    <location>
        <begin position="436"/>
        <end position="448"/>
    </location>
</feature>
<gene>
    <name evidence="2" type="ORF">EG327_006038</name>
</gene>
<reference evidence="2 3" key="1">
    <citation type="submission" date="2019-07" db="EMBL/GenBank/DDBJ databases">
        <title>Venturia inaequalis Genome Resource.</title>
        <authorList>
            <person name="Lichtner F.J."/>
        </authorList>
    </citation>
    <scope>NUCLEOTIDE SEQUENCE [LARGE SCALE GENOMIC DNA]</scope>
    <source>
        <strain evidence="2 3">DMI_063113</strain>
    </source>
</reference>
<feature type="compositionally biased region" description="Polar residues" evidence="1">
    <location>
        <begin position="459"/>
        <end position="469"/>
    </location>
</feature>
<keyword evidence="3" id="KW-1185">Reference proteome</keyword>
<feature type="region of interest" description="Disordered" evidence="1">
    <location>
        <begin position="1"/>
        <end position="77"/>
    </location>
</feature>
<evidence type="ECO:0000313" key="2">
    <source>
        <dbReference type="EMBL" id="KAE9981974.1"/>
    </source>
</evidence>
<feature type="compositionally biased region" description="Basic and acidic residues" evidence="1">
    <location>
        <begin position="484"/>
        <end position="493"/>
    </location>
</feature>
<dbReference type="AlphaFoldDB" id="A0A8H3V3V5"/>
<organism evidence="2 3">
    <name type="scientific">Venturia inaequalis</name>
    <name type="common">Apple scab fungus</name>
    <dbReference type="NCBI Taxonomy" id="5025"/>
    <lineage>
        <taxon>Eukaryota</taxon>
        <taxon>Fungi</taxon>
        <taxon>Dikarya</taxon>
        <taxon>Ascomycota</taxon>
        <taxon>Pezizomycotina</taxon>
        <taxon>Dothideomycetes</taxon>
        <taxon>Pleosporomycetidae</taxon>
        <taxon>Venturiales</taxon>
        <taxon>Venturiaceae</taxon>
        <taxon>Venturia</taxon>
    </lineage>
</organism>
<protein>
    <submittedName>
        <fullName evidence="2">Uncharacterized protein</fullName>
    </submittedName>
</protein>
<feature type="compositionally biased region" description="Polar residues" evidence="1">
    <location>
        <begin position="194"/>
        <end position="221"/>
    </location>
</feature>
<sequence>MSSENLPHPAPTSDGDDHGKPTSPRGRPTLKSRATSFARKIDPRRRSTANANGESLSKAITMDRDTFPQTSTQPANEEYEVISNSPSAPTSQYIHTVTEHSNALSRAQTDHLLQPPQEHRQFMFPIVSEDTMSPKIAWMYRDRVRAIEGRLTAVGPHVRPEYNRMIAETIVGSLNELEGELWDAVGQRIERARSGQNQNEQDPSGPSALSAQKATVTQPLMSSHAHVRAPAQDEADFEYPTILRGQLSEERDGMYRHKVQQLADQLTTAGTRGSRQYAHLLAEEFAGLHQGLRINVRSSKENRASEKADFETKWNALDSDMKASCQEGQNELYKALCRKIEDSRCHCRGSDTERATFLSETTTDILSGLDGGPEADLRIQPVSDAEAEAAPQAAMDPRYKAGVVNTGFSEDEAIESETTSRIAPEAPPTITDMSPRPSSVGSPGTSNLIGFFEEHSRTRNSNVESSAEPSRTKKPQKSVVGMEGKYKTEGTAK</sequence>
<dbReference type="EMBL" id="WNWR01000350">
    <property type="protein sequence ID" value="KAE9981974.1"/>
    <property type="molecule type" value="Genomic_DNA"/>
</dbReference>
<comment type="caution">
    <text evidence="2">The sequence shown here is derived from an EMBL/GenBank/DDBJ whole genome shotgun (WGS) entry which is preliminary data.</text>
</comment>
<accession>A0A8H3V3V5</accession>
<dbReference type="Proteomes" id="UP000490939">
    <property type="component" value="Unassembled WGS sequence"/>
</dbReference>
<proteinExistence type="predicted"/>